<dbReference type="UniPathway" id="UPA00077">
    <property type="reaction ID" value="UER00156"/>
</dbReference>
<comment type="pathway">
    <text evidence="3 13">Cofactor biosynthesis; tetrahydrofolate biosynthesis; 7,8-dihydrofolate from 2-amino-4-hydroxy-6-hydroxymethyl-7,8-dihydropteridine diphosphate and 4-aminobenzoate: step 1/2.</text>
</comment>
<evidence type="ECO:0000256" key="6">
    <source>
        <dbReference type="ARBA" id="ARBA00016919"/>
    </source>
</evidence>
<evidence type="ECO:0000256" key="12">
    <source>
        <dbReference type="ARBA" id="ARBA00053449"/>
    </source>
</evidence>
<feature type="domain" description="Pterin-binding" evidence="14">
    <location>
        <begin position="14"/>
        <end position="260"/>
    </location>
</feature>
<comment type="catalytic activity">
    <reaction evidence="1">
        <text>(7,8-dihydropterin-6-yl)methyl diphosphate + 4-aminobenzoate = 7,8-dihydropteroate + diphosphate</text>
        <dbReference type="Rhea" id="RHEA:19949"/>
        <dbReference type="ChEBI" id="CHEBI:17836"/>
        <dbReference type="ChEBI" id="CHEBI:17839"/>
        <dbReference type="ChEBI" id="CHEBI:33019"/>
        <dbReference type="ChEBI" id="CHEBI:72950"/>
        <dbReference type="EC" id="2.5.1.15"/>
    </reaction>
</comment>
<dbReference type="CDD" id="cd00739">
    <property type="entry name" value="DHPS"/>
    <property type="match status" value="1"/>
</dbReference>
<gene>
    <name evidence="15" type="primary">folP</name>
    <name evidence="15" type="ORF">G8O30_14090</name>
</gene>
<dbReference type="Gene3D" id="3.20.20.20">
    <property type="entry name" value="Dihydropteroate synthase-like"/>
    <property type="match status" value="1"/>
</dbReference>
<sequence>MREQTKKVLEANRTLIMGIVNVTPDSFSDGGRYTNKDTLLKKVDELIRDGADVIDVGGESTRPGATSISRDEELSRVIPAIESIRSNFEIPISIDTYKAEVARQSILAGADLINDVWGAKKDPMMAGVAAGLTVPIILMHNRERKEYQNFLEEYIADIQESIVTAKNAGVKEEFIWLDPGVGFAKTHEQNLLVLNHLDKLVELGYPVLLGTSRKSVIGHVLDLPVEERLEGTLATNCFGITKGCKMVRVHDVKEMKRAAKMTDAMMRVGDMIG</sequence>
<evidence type="ECO:0000256" key="9">
    <source>
        <dbReference type="ARBA" id="ARBA00022842"/>
    </source>
</evidence>
<evidence type="ECO:0000256" key="1">
    <source>
        <dbReference type="ARBA" id="ARBA00000012"/>
    </source>
</evidence>
<evidence type="ECO:0000256" key="11">
    <source>
        <dbReference type="ARBA" id="ARBA00030193"/>
    </source>
</evidence>
<dbReference type="InterPro" id="IPR011005">
    <property type="entry name" value="Dihydropteroate_synth-like_sf"/>
</dbReference>
<dbReference type="InterPro" id="IPR006390">
    <property type="entry name" value="DHP_synth_dom"/>
</dbReference>
<keyword evidence="16" id="KW-1185">Reference proteome</keyword>
<protein>
    <recommendedName>
        <fullName evidence="6 13">Dihydropteroate synthase</fullName>
        <shortName evidence="13">DHPS</shortName>
        <ecNumber evidence="5 13">2.5.1.15</ecNumber>
    </recommendedName>
    <alternativeName>
        <fullName evidence="11 13">Dihydropteroate pyrophosphorylase</fullName>
    </alternativeName>
</protein>
<keyword evidence="10 13" id="KW-0289">Folate biosynthesis</keyword>
<evidence type="ECO:0000256" key="3">
    <source>
        <dbReference type="ARBA" id="ARBA00004763"/>
    </source>
</evidence>
<organism evidence="15 16">
    <name type="scientific">Mangrovibacillus cuniculi</name>
    <dbReference type="NCBI Taxonomy" id="2593652"/>
    <lineage>
        <taxon>Bacteria</taxon>
        <taxon>Bacillati</taxon>
        <taxon>Bacillota</taxon>
        <taxon>Bacilli</taxon>
        <taxon>Bacillales</taxon>
        <taxon>Bacillaceae</taxon>
        <taxon>Mangrovibacillus</taxon>
    </lineage>
</organism>
<evidence type="ECO:0000256" key="13">
    <source>
        <dbReference type="RuleBase" id="RU361205"/>
    </source>
</evidence>
<dbReference type="PROSITE" id="PS00793">
    <property type="entry name" value="DHPS_2"/>
    <property type="match status" value="1"/>
</dbReference>
<dbReference type="NCBIfam" id="TIGR01496">
    <property type="entry name" value="DHPS"/>
    <property type="match status" value="1"/>
</dbReference>
<dbReference type="KEGG" id="mcui:G8O30_14090"/>
<evidence type="ECO:0000256" key="8">
    <source>
        <dbReference type="ARBA" id="ARBA00022723"/>
    </source>
</evidence>
<comment type="cofactor">
    <cofactor evidence="2 13">
        <name>Mg(2+)</name>
        <dbReference type="ChEBI" id="CHEBI:18420"/>
    </cofactor>
</comment>
<name>A0A7S8CDI7_9BACI</name>
<dbReference type="SUPFAM" id="SSF51717">
    <property type="entry name" value="Dihydropteroate synthetase-like"/>
    <property type="match status" value="1"/>
</dbReference>
<keyword evidence="7 13" id="KW-0808">Transferase</keyword>
<keyword evidence="8 13" id="KW-0479">Metal-binding</keyword>
<accession>A0A7S8CDI7</accession>
<keyword evidence="9 13" id="KW-0460">Magnesium</keyword>
<evidence type="ECO:0000313" key="16">
    <source>
        <dbReference type="Proteomes" id="UP000593626"/>
    </source>
</evidence>
<dbReference type="InterPro" id="IPR045031">
    <property type="entry name" value="DHP_synth-like"/>
</dbReference>
<evidence type="ECO:0000256" key="7">
    <source>
        <dbReference type="ARBA" id="ARBA00022679"/>
    </source>
</evidence>
<reference evidence="15 16" key="1">
    <citation type="submission" date="2019-07" db="EMBL/GenBank/DDBJ databases">
        <title>Genome sequence of 2 isolates from Red Sea Mangroves.</title>
        <authorList>
            <person name="Sefrji F."/>
            <person name="Michoud G."/>
            <person name="Merlino G."/>
            <person name="Daffonchio D."/>
        </authorList>
    </citation>
    <scope>NUCLEOTIDE SEQUENCE [LARGE SCALE GENOMIC DNA]</scope>
    <source>
        <strain evidence="15 16">R1DC41</strain>
    </source>
</reference>
<evidence type="ECO:0000256" key="10">
    <source>
        <dbReference type="ARBA" id="ARBA00022909"/>
    </source>
</evidence>
<evidence type="ECO:0000256" key="5">
    <source>
        <dbReference type="ARBA" id="ARBA00012458"/>
    </source>
</evidence>
<dbReference type="RefSeq" id="WP_239672681.1">
    <property type="nucleotide sequence ID" value="NZ_CP049742.1"/>
</dbReference>
<dbReference type="FunFam" id="3.20.20.20:FF:000006">
    <property type="entry name" value="Dihydropteroate synthase"/>
    <property type="match status" value="1"/>
</dbReference>
<evidence type="ECO:0000256" key="4">
    <source>
        <dbReference type="ARBA" id="ARBA00009503"/>
    </source>
</evidence>
<dbReference type="EMBL" id="CP049742">
    <property type="protein sequence ID" value="QPC48000.1"/>
    <property type="molecule type" value="Genomic_DNA"/>
</dbReference>
<comment type="function">
    <text evidence="12 13">Catalyzes the condensation of para-aminobenzoate (pABA) with 6-hydroxymethyl-7,8-dihydropterin diphosphate (DHPt-PP) to form 7,8-dihydropteroate (H2Pte), the immediate precursor of folate derivatives.</text>
</comment>
<dbReference type="PANTHER" id="PTHR20941:SF1">
    <property type="entry name" value="FOLIC ACID SYNTHESIS PROTEIN FOL1"/>
    <property type="match status" value="1"/>
</dbReference>
<dbReference type="GO" id="GO:0004156">
    <property type="term" value="F:dihydropteroate synthase activity"/>
    <property type="evidence" value="ECO:0007669"/>
    <property type="project" value="UniProtKB-EC"/>
</dbReference>
<dbReference type="Proteomes" id="UP000593626">
    <property type="component" value="Chromosome"/>
</dbReference>
<dbReference type="PROSITE" id="PS50972">
    <property type="entry name" value="PTERIN_BINDING"/>
    <property type="match status" value="1"/>
</dbReference>
<dbReference type="EC" id="2.5.1.15" evidence="5 13"/>
<dbReference type="PROSITE" id="PS00792">
    <property type="entry name" value="DHPS_1"/>
    <property type="match status" value="1"/>
</dbReference>
<evidence type="ECO:0000256" key="2">
    <source>
        <dbReference type="ARBA" id="ARBA00001946"/>
    </source>
</evidence>
<dbReference type="GO" id="GO:0046654">
    <property type="term" value="P:tetrahydrofolate biosynthetic process"/>
    <property type="evidence" value="ECO:0007669"/>
    <property type="project" value="UniProtKB-UniPathway"/>
</dbReference>
<proteinExistence type="inferred from homology"/>
<dbReference type="Pfam" id="PF00809">
    <property type="entry name" value="Pterin_bind"/>
    <property type="match status" value="1"/>
</dbReference>
<comment type="similarity">
    <text evidence="4 13">Belongs to the DHPS family.</text>
</comment>
<evidence type="ECO:0000313" key="15">
    <source>
        <dbReference type="EMBL" id="QPC48000.1"/>
    </source>
</evidence>
<dbReference type="GO" id="GO:0005829">
    <property type="term" value="C:cytosol"/>
    <property type="evidence" value="ECO:0007669"/>
    <property type="project" value="TreeGrafter"/>
</dbReference>
<evidence type="ECO:0000259" key="14">
    <source>
        <dbReference type="PROSITE" id="PS50972"/>
    </source>
</evidence>
<dbReference type="InterPro" id="IPR000489">
    <property type="entry name" value="Pterin-binding_dom"/>
</dbReference>
<dbReference type="AlphaFoldDB" id="A0A7S8CDI7"/>
<dbReference type="GO" id="GO:0046656">
    <property type="term" value="P:folic acid biosynthetic process"/>
    <property type="evidence" value="ECO:0007669"/>
    <property type="project" value="UniProtKB-KW"/>
</dbReference>
<dbReference type="PANTHER" id="PTHR20941">
    <property type="entry name" value="FOLATE SYNTHESIS PROTEINS"/>
    <property type="match status" value="1"/>
</dbReference>
<dbReference type="GO" id="GO:0046872">
    <property type="term" value="F:metal ion binding"/>
    <property type="evidence" value="ECO:0007669"/>
    <property type="project" value="UniProtKB-KW"/>
</dbReference>